<evidence type="ECO:0000259" key="10">
    <source>
        <dbReference type="PROSITE" id="PS50893"/>
    </source>
</evidence>
<evidence type="ECO:0000256" key="6">
    <source>
        <dbReference type="ARBA" id="ARBA00022840"/>
    </source>
</evidence>
<gene>
    <name evidence="11" type="ORF">V5799_017332</name>
</gene>
<dbReference type="InterPro" id="IPR003439">
    <property type="entry name" value="ABC_transporter-like_ATP-bd"/>
</dbReference>
<feature type="transmembrane region" description="Helical" evidence="9">
    <location>
        <begin position="792"/>
        <end position="815"/>
    </location>
</feature>
<dbReference type="GO" id="GO:0005524">
    <property type="term" value="F:ATP binding"/>
    <property type="evidence" value="ECO:0007669"/>
    <property type="project" value="UniProtKB-KW"/>
</dbReference>
<dbReference type="InterPro" id="IPR026082">
    <property type="entry name" value="ABCA"/>
</dbReference>
<dbReference type="PANTHER" id="PTHR19229">
    <property type="entry name" value="ATP-BINDING CASSETTE TRANSPORTER SUBFAMILY A ABCA"/>
    <property type="match status" value="1"/>
</dbReference>
<proteinExistence type="inferred from homology"/>
<keyword evidence="6" id="KW-0067">ATP-binding</keyword>
<dbReference type="InterPro" id="IPR017871">
    <property type="entry name" value="ABC_transporter-like_CS"/>
</dbReference>
<evidence type="ECO:0000256" key="1">
    <source>
        <dbReference type="ARBA" id="ARBA00004141"/>
    </source>
</evidence>
<keyword evidence="5" id="KW-0547">Nucleotide-binding</keyword>
<dbReference type="SUPFAM" id="SSF52540">
    <property type="entry name" value="P-loop containing nucleoside triphosphate hydrolases"/>
    <property type="match status" value="2"/>
</dbReference>
<dbReference type="AlphaFoldDB" id="A0AAQ4F3Q4"/>
<evidence type="ECO:0000256" key="4">
    <source>
        <dbReference type="ARBA" id="ARBA00022692"/>
    </source>
</evidence>
<comment type="similarity">
    <text evidence="2">Belongs to the ABC transporter superfamily. ABCA family.</text>
</comment>
<evidence type="ECO:0000256" key="5">
    <source>
        <dbReference type="ARBA" id="ARBA00022741"/>
    </source>
</evidence>
<dbReference type="FunFam" id="3.40.50.300:FF:000335">
    <property type="entry name" value="ATP binding cassette subfamily A member 5"/>
    <property type="match status" value="1"/>
</dbReference>
<keyword evidence="4 9" id="KW-0812">Transmembrane</keyword>
<evidence type="ECO:0000256" key="3">
    <source>
        <dbReference type="ARBA" id="ARBA00022448"/>
    </source>
</evidence>
<dbReference type="InterPro" id="IPR027417">
    <property type="entry name" value="P-loop_NTPase"/>
</dbReference>
<dbReference type="GO" id="GO:0140359">
    <property type="term" value="F:ABC-type transporter activity"/>
    <property type="evidence" value="ECO:0007669"/>
    <property type="project" value="InterPro"/>
</dbReference>
<evidence type="ECO:0000256" key="9">
    <source>
        <dbReference type="SAM" id="Phobius"/>
    </source>
</evidence>
<evidence type="ECO:0000256" key="2">
    <source>
        <dbReference type="ARBA" id="ARBA00008869"/>
    </source>
</evidence>
<dbReference type="Proteomes" id="UP001321473">
    <property type="component" value="Unassembled WGS sequence"/>
</dbReference>
<comment type="subcellular location">
    <subcellularLocation>
        <location evidence="1">Membrane</location>
        <topology evidence="1">Multi-pass membrane protein</topology>
    </subcellularLocation>
</comment>
<dbReference type="Gene3D" id="3.40.50.300">
    <property type="entry name" value="P-loop containing nucleotide triphosphate hydrolases"/>
    <property type="match status" value="2"/>
</dbReference>
<accession>A0AAQ4F3Q4</accession>
<name>A0AAQ4F3Q4_AMBAM</name>
<dbReference type="GO" id="GO:0016020">
    <property type="term" value="C:membrane"/>
    <property type="evidence" value="ECO:0007669"/>
    <property type="project" value="UniProtKB-SubCell"/>
</dbReference>
<dbReference type="CDD" id="cd03263">
    <property type="entry name" value="ABC_subfamily_A"/>
    <property type="match status" value="1"/>
</dbReference>
<feature type="transmembrane region" description="Helical" evidence="9">
    <location>
        <begin position="120"/>
        <end position="143"/>
    </location>
</feature>
<keyword evidence="8 9" id="KW-0472">Membrane</keyword>
<organism evidence="11 12">
    <name type="scientific">Amblyomma americanum</name>
    <name type="common">Lone star tick</name>
    <dbReference type="NCBI Taxonomy" id="6943"/>
    <lineage>
        <taxon>Eukaryota</taxon>
        <taxon>Metazoa</taxon>
        <taxon>Ecdysozoa</taxon>
        <taxon>Arthropoda</taxon>
        <taxon>Chelicerata</taxon>
        <taxon>Arachnida</taxon>
        <taxon>Acari</taxon>
        <taxon>Parasitiformes</taxon>
        <taxon>Ixodida</taxon>
        <taxon>Ixodoidea</taxon>
        <taxon>Ixodidae</taxon>
        <taxon>Amblyomminae</taxon>
        <taxon>Amblyomma</taxon>
    </lineage>
</organism>
<comment type="caution">
    <text evidence="11">The sequence shown here is derived from an EMBL/GenBank/DDBJ whole genome shotgun (WGS) entry which is preliminary data.</text>
</comment>
<reference evidence="11 12" key="1">
    <citation type="journal article" date="2023" name="Arcadia Sci">
        <title>De novo assembly of a long-read Amblyomma americanum tick genome.</title>
        <authorList>
            <person name="Chou S."/>
            <person name="Poskanzer K.E."/>
            <person name="Rollins M."/>
            <person name="Thuy-Boun P.S."/>
        </authorList>
    </citation>
    <scope>NUCLEOTIDE SEQUENCE [LARGE SCALE GENOMIC DNA]</scope>
    <source>
        <strain evidence="11">F_SG_1</strain>
        <tissue evidence="11">Salivary glands</tissue>
    </source>
</reference>
<evidence type="ECO:0000256" key="7">
    <source>
        <dbReference type="ARBA" id="ARBA00022989"/>
    </source>
</evidence>
<dbReference type="EMBL" id="JARKHS020007782">
    <property type="protein sequence ID" value="KAK8781328.1"/>
    <property type="molecule type" value="Genomic_DNA"/>
</dbReference>
<dbReference type="PROSITE" id="PS00211">
    <property type="entry name" value="ABC_TRANSPORTER_1"/>
    <property type="match status" value="1"/>
</dbReference>
<protein>
    <recommendedName>
        <fullName evidence="10">ABC transporter domain-containing protein</fullName>
    </recommendedName>
</protein>
<feature type="transmembrane region" description="Helical" evidence="9">
    <location>
        <begin position="684"/>
        <end position="705"/>
    </location>
</feature>
<sequence length="999" mass="110204">MNATCAPCVKRFLFTQTKLGSFPGWIFGNHNEKYNSEISSVLVLGFLIPFVRRINAIEREFSSGLAEHQGVMGLTEAEFFFGHFLTIMITCLVESSSMLAVLYYSKENELAWAHDMDPSLLAFSFLLFAVGFTLEIIMVTWIFPKGMMAVLVGFLLWRIVPTNVTRVASKEGASLAGYFLIGKWEKLLVGVFPPYALFSVLRIIAISRDYEKAGGWSVVTKRALGRDTVTILEIWAVMLLSDIVKAFAAWYFSKVLPWSTGNPQNPSFFLMPSYWKPIGGETQDATPDSADPARFEELPADTPTVIVAKNLTKVYGHKTALEGLNLKIYQSRITVLLGHNGAGKSTLMNILTVSNDFLISVCLGMQAPTSGVARVCGYNVTTHRNEVRQLVSFCQQTDVFFDNMTVIENLLYFGSLKGVPMNKLRQSIASTLEVVDLQDKAYAMPNELSGGMKRRLSIAITIVSQPQVLILDEPTAGMDPETRRHVWDTLQVVAKERTLLLSSHDMDEADAIGDQVVVMASGKTICSGSTAFLKKACGVGYKLILEKVPKAFNLQKVFGVVEKVVPTATVEDEKKGEVTIALKTLDHSGFPVMFETLEGASQKLGIGSIGVSVSSMKDVYLKVTLMPNPTSPVSLPILLNLFITSRLLEQTRQPLARITATIAYIQSEYVPAAFTIFLYRLWVWFHWASLSAFSYSLGFAAYAAFPVAERLGGAREVQLMTGMWGAEFVFAHFVFDMLHHAAFAGAWSLIQFAFSSYSIAAADAKEVLESLLDVCNAKPLYALEYNAMGFEILALLATGLACLGTMAFLTSGFLLPGDAFAGKEVSADEDVEEEKKVIATLRDKKNFSDHTMLAWNLHKRFGDVRAVRGVYVALKPSECFGLLGVNGAGKTTTFQMLAGLESVSYGDAMTQTALLSKNVREWQSQISYCFQTGGLIDSMNAYEYLYLIGRLRGISNADLKPMVASIVNVVDLQEHAWKECGVYRFGCLELRRLKIEAAP</sequence>
<feature type="transmembrane region" description="Helical" evidence="9">
    <location>
        <begin position="187"/>
        <end position="207"/>
    </location>
</feature>
<dbReference type="InterPro" id="IPR003593">
    <property type="entry name" value="AAA+_ATPase"/>
</dbReference>
<keyword evidence="12" id="KW-1185">Reference proteome</keyword>
<keyword evidence="3" id="KW-0813">Transport</keyword>
<dbReference type="GO" id="GO:0005319">
    <property type="term" value="F:lipid transporter activity"/>
    <property type="evidence" value="ECO:0007669"/>
    <property type="project" value="TreeGrafter"/>
</dbReference>
<dbReference type="Pfam" id="PF00005">
    <property type="entry name" value="ABC_tran"/>
    <property type="match status" value="2"/>
</dbReference>
<feature type="transmembrane region" description="Helical" evidence="9">
    <location>
        <begin position="80"/>
        <end position="104"/>
    </location>
</feature>
<evidence type="ECO:0000313" key="12">
    <source>
        <dbReference type="Proteomes" id="UP001321473"/>
    </source>
</evidence>
<evidence type="ECO:0000313" key="11">
    <source>
        <dbReference type="EMBL" id="KAK8781328.1"/>
    </source>
</evidence>
<evidence type="ECO:0000256" key="8">
    <source>
        <dbReference type="ARBA" id="ARBA00023136"/>
    </source>
</evidence>
<keyword evidence="7 9" id="KW-1133">Transmembrane helix</keyword>
<dbReference type="GO" id="GO:0016887">
    <property type="term" value="F:ATP hydrolysis activity"/>
    <property type="evidence" value="ECO:0007669"/>
    <property type="project" value="InterPro"/>
</dbReference>
<feature type="domain" description="ABC transporter" evidence="10">
    <location>
        <begin position="306"/>
        <end position="546"/>
    </location>
</feature>
<dbReference type="PROSITE" id="PS50893">
    <property type="entry name" value="ABC_TRANSPORTER_2"/>
    <property type="match status" value="1"/>
</dbReference>
<dbReference type="PANTHER" id="PTHR19229:SF250">
    <property type="entry name" value="ABC TRANSPORTER DOMAIN-CONTAINING PROTEIN-RELATED"/>
    <property type="match status" value="1"/>
</dbReference>
<dbReference type="SMART" id="SM00382">
    <property type="entry name" value="AAA"/>
    <property type="match status" value="2"/>
</dbReference>